<dbReference type="RefSeq" id="WP_042216853.1">
    <property type="nucleotide sequence ID" value="NZ_BBLU01000023.1"/>
</dbReference>
<organism evidence="2 3">
    <name type="scientific">Demequina mangrovi</name>
    <dbReference type="NCBI Taxonomy" id="1043493"/>
    <lineage>
        <taxon>Bacteria</taxon>
        <taxon>Bacillati</taxon>
        <taxon>Actinomycetota</taxon>
        <taxon>Actinomycetes</taxon>
        <taxon>Micrococcales</taxon>
        <taxon>Demequinaceae</taxon>
        <taxon>Demequina</taxon>
    </lineage>
</organism>
<dbReference type="InterPro" id="IPR009384">
    <property type="entry name" value="SwrD-like"/>
</dbReference>
<dbReference type="OrthoDB" id="9799862at2"/>
<gene>
    <name evidence="2" type="ORF">SAMN05421637_2195</name>
</gene>
<dbReference type="eggNOG" id="COG1582">
    <property type="taxonomic scope" value="Bacteria"/>
</dbReference>
<evidence type="ECO:0000313" key="3">
    <source>
        <dbReference type="Proteomes" id="UP000183315"/>
    </source>
</evidence>
<evidence type="ECO:0000313" key="2">
    <source>
        <dbReference type="EMBL" id="SEJ56100.1"/>
    </source>
</evidence>
<accession>A0A1H7A2L1</accession>
<feature type="region of interest" description="Disordered" evidence="1">
    <location>
        <begin position="69"/>
        <end position="92"/>
    </location>
</feature>
<dbReference type="Pfam" id="PF06289">
    <property type="entry name" value="FlbD"/>
    <property type="match status" value="1"/>
</dbReference>
<proteinExistence type="predicted"/>
<keyword evidence="2" id="KW-0282">Flagellum</keyword>
<dbReference type="AlphaFoldDB" id="A0A1H7A2L1"/>
<evidence type="ECO:0000256" key="1">
    <source>
        <dbReference type="SAM" id="MobiDB-lite"/>
    </source>
</evidence>
<reference evidence="3" key="1">
    <citation type="submission" date="2016-10" db="EMBL/GenBank/DDBJ databases">
        <authorList>
            <person name="Varghese N."/>
        </authorList>
    </citation>
    <scope>NUCLEOTIDE SEQUENCE [LARGE SCALE GENOMIC DNA]</scope>
    <source>
        <strain evidence="3">DSM 24868</strain>
    </source>
</reference>
<dbReference type="PANTHER" id="PTHR39185">
    <property type="entry name" value="SWARMING MOTILITY PROTEIN SWRD"/>
    <property type="match status" value="1"/>
</dbReference>
<dbReference type="Proteomes" id="UP000183315">
    <property type="component" value="Unassembled WGS sequence"/>
</dbReference>
<name>A0A1H7A2L1_9MICO</name>
<protein>
    <submittedName>
        <fullName evidence="2">Flagellar protein FlbD</fullName>
    </submittedName>
</protein>
<dbReference type="EMBL" id="FNZI01000005">
    <property type="protein sequence ID" value="SEJ56100.1"/>
    <property type="molecule type" value="Genomic_DNA"/>
</dbReference>
<dbReference type="STRING" id="1043493.SAMN05421637_2195"/>
<dbReference type="PANTHER" id="PTHR39185:SF1">
    <property type="entry name" value="SWARMING MOTILITY PROTEIN SWRD"/>
    <property type="match status" value="1"/>
</dbReference>
<keyword evidence="3" id="KW-1185">Reference proteome</keyword>
<keyword evidence="2" id="KW-0969">Cilium</keyword>
<sequence>MISLTRLNGQRFAVNPDLIQRAEATPDTIVTLVDGTKLLVKEGIDEVVSIVDDHRAAMVARAIEIANAEADLPPTPPRHRSRAHLSVQPEVD</sequence>
<keyword evidence="2" id="KW-0966">Cell projection</keyword>